<feature type="transmembrane region" description="Helical" evidence="10">
    <location>
        <begin position="12"/>
        <end position="31"/>
    </location>
</feature>
<dbReference type="GO" id="GO:0005886">
    <property type="term" value="C:plasma membrane"/>
    <property type="evidence" value="ECO:0007669"/>
    <property type="project" value="UniProtKB-SubCell"/>
</dbReference>
<feature type="transmembrane region" description="Helical" evidence="10">
    <location>
        <begin position="129"/>
        <end position="152"/>
    </location>
</feature>
<evidence type="ECO:0000256" key="9">
    <source>
        <dbReference type="NCBIfam" id="TIGR01400"/>
    </source>
</evidence>
<comment type="similarity">
    <text evidence="2 10">Belongs to the FliR/MopE/SpaR family.</text>
</comment>
<dbReference type="InterPro" id="IPR002010">
    <property type="entry name" value="T3SS_IM_R"/>
</dbReference>
<dbReference type="GO" id="GO:0009425">
    <property type="term" value="C:bacterial-type flagellum basal body"/>
    <property type="evidence" value="ECO:0007669"/>
    <property type="project" value="UniProtKB-SubCell"/>
</dbReference>
<evidence type="ECO:0000256" key="10">
    <source>
        <dbReference type="RuleBase" id="RU362071"/>
    </source>
</evidence>
<feature type="transmembrane region" description="Helical" evidence="10">
    <location>
        <begin position="43"/>
        <end position="60"/>
    </location>
</feature>
<dbReference type="Pfam" id="PF01311">
    <property type="entry name" value="Bac_export_1"/>
    <property type="match status" value="1"/>
</dbReference>
<evidence type="ECO:0000256" key="8">
    <source>
        <dbReference type="ARBA" id="ARBA00023143"/>
    </source>
</evidence>
<keyword evidence="7 10" id="KW-0472">Membrane</keyword>
<dbReference type="PANTHER" id="PTHR30065:SF1">
    <property type="entry name" value="SURFACE PRESENTATION OF ANTIGENS PROTEIN SPAR"/>
    <property type="match status" value="1"/>
</dbReference>
<dbReference type="EMBL" id="PQAP01000193">
    <property type="protein sequence ID" value="PWB68689.1"/>
    <property type="molecule type" value="Genomic_DNA"/>
</dbReference>
<keyword evidence="5 10" id="KW-0812">Transmembrane</keyword>
<feature type="transmembrane region" description="Helical" evidence="10">
    <location>
        <begin position="80"/>
        <end position="108"/>
    </location>
</feature>
<reference evidence="11 12" key="1">
    <citation type="journal article" date="2018" name="ISME J.">
        <title>A methanotrophic archaeon couples anaerobic oxidation of methane to Fe(III) reduction.</title>
        <authorList>
            <person name="Cai C."/>
            <person name="Leu A.O."/>
            <person name="Xie G.J."/>
            <person name="Guo J."/>
            <person name="Feng Y."/>
            <person name="Zhao J.X."/>
            <person name="Tyson G.W."/>
            <person name="Yuan Z."/>
            <person name="Hu S."/>
        </authorList>
    </citation>
    <scope>NUCLEOTIDE SEQUENCE [LARGE SCALE GENOMIC DNA]</scope>
    <source>
        <strain evidence="11">FeB_12</strain>
    </source>
</reference>
<dbReference type="PANTHER" id="PTHR30065">
    <property type="entry name" value="FLAGELLAR BIOSYNTHETIC PROTEIN FLIR"/>
    <property type="match status" value="1"/>
</dbReference>
<evidence type="ECO:0000313" key="11">
    <source>
        <dbReference type="EMBL" id="PWB68689.1"/>
    </source>
</evidence>
<evidence type="ECO:0000256" key="1">
    <source>
        <dbReference type="ARBA" id="ARBA00002578"/>
    </source>
</evidence>
<dbReference type="AlphaFoldDB" id="A0A855X328"/>
<evidence type="ECO:0000256" key="3">
    <source>
        <dbReference type="ARBA" id="ARBA00021717"/>
    </source>
</evidence>
<gene>
    <name evidence="11" type="ORF">C3F09_11100</name>
</gene>
<comment type="subcellular location">
    <subcellularLocation>
        <location evidence="10">Cell membrane</location>
        <topology evidence="10">Multi-pass membrane protein</topology>
    </subcellularLocation>
    <subcellularLocation>
        <location evidence="10">Bacterial flagellum basal body</location>
    </subcellularLocation>
</comment>
<evidence type="ECO:0000256" key="7">
    <source>
        <dbReference type="ARBA" id="ARBA00023136"/>
    </source>
</evidence>
<protein>
    <recommendedName>
        <fullName evidence="3 9">Flagellar biosynthetic protein FliR</fullName>
    </recommendedName>
</protein>
<name>A0A855X328_9BACT</name>
<evidence type="ECO:0000256" key="6">
    <source>
        <dbReference type="ARBA" id="ARBA00022989"/>
    </source>
</evidence>
<dbReference type="Proteomes" id="UP000250918">
    <property type="component" value="Unassembled WGS sequence"/>
</dbReference>
<keyword evidence="8 10" id="KW-0975">Bacterial flagellum</keyword>
<dbReference type="GO" id="GO:0006605">
    <property type="term" value="P:protein targeting"/>
    <property type="evidence" value="ECO:0007669"/>
    <property type="project" value="UniProtKB-UniRule"/>
</dbReference>
<dbReference type="InterPro" id="IPR006303">
    <property type="entry name" value="FliR"/>
</dbReference>
<evidence type="ECO:0000256" key="5">
    <source>
        <dbReference type="ARBA" id="ARBA00022692"/>
    </source>
</evidence>
<proteinExistence type="inferred from homology"/>
<organism evidence="11 12">
    <name type="scientific">candidate division GN15 bacterium</name>
    <dbReference type="NCBI Taxonomy" id="2072418"/>
    <lineage>
        <taxon>Bacteria</taxon>
        <taxon>candidate division GN15</taxon>
    </lineage>
</organism>
<accession>A0A855X328</accession>
<dbReference type="NCBIfam" id="TIGR01400">
    <property type="entry name" value="fliR"/>
    <property type="match status" value="1"/>
</dbReference>
<sequence>MFDFVNFAASKLQLFLLIILRASGLFIMAPVLSHRSFPTTAKVGLTILLAIILVATLDGTPAPEAKSLSELVVLAAKEMLVGLAIGFMFALLLMGVQAAGDIISYQIGFTMASVFDPSSGTQVSTLGQFWFLVATLIFLGLNGHHIAISAFYDSYRLIPAGQVVMNGSVGELLMTNSAYVFVIALKLAAPVIVSLVLIDVAMGVLSRMMPTMNVFILGFSVKVGVGLIVVALSLPIFAYVLEKATGYLNDQLSILLTSLGRA</sequence>
<keyword evidence="6 10" id="KW-1133">Transmembrane helix</keyword>
<comment type="caution">
    <text evidence="11">The sequence shown here is derived from an EMBL/GenBank/DDBJ whole genome shotgun (WGS) entry which is preliminary data.</text>
</comment>
<evidence type="ECO:0000256" key="2">
    <source>
        <dbReference type="ARBA" id="ARBA00009772"/>
    </source>
</evidence>
<comment type="function">
    <text evidence="1 10">Role in flagellar biosynthesis.</text>
</comment>
<dbReference type="GO" id="GO:0044780">
    <property type="term" value="P:bacterial-type flagellum assembly"/>
    <property type="evidence" value="ECO:0007669"/>
    <property type="project" value="UniProtKB-UniRule"/>
</dbReference>
<keyword evidence="4 10" id="KW-1003">Cell membrane</keyword>
<evidence type="ECO:0000313" key="12">
    <source>
        <dbReference type="Proteomes" id="UP000250918"/>
    </source>
</evidence>
<feature type="transmembrane region" description="Helical" evidence="10">
    <location>
        <begin position="214"/>
        <end position="241"/>
    </location>
</feature>
<feature type="transmembrane region" description="Helical" evidence="10">
    <location>
        <begin position="178"/>
        <end position="202"/>
    </location>
</feature>
<dbReference type="PRINTS" id="PR00953">
    <property type="entry name" value="TYPE3IMRPROT"/>
</dbReference>
<evidence type="ECO:0000256" key="4">
    <source>
        <dbReference type="ARBA" id="ARBA00022475"/>
    </source>
</evidence>